<dbReference type="Proteomes" id="UP000807504">
    <property type="component" value="Unassembled WGS sequence"/>
</dbReference>
<dbReference type="SUPFAM" id="SSF50630">
    <property type="entry name" value="Acid proteases"/>
    <property type="match status" value="1"/>
</dbReference>
<gene>
    <name evidence="4" type="ORF">HNY73_009690</name>
</gene>
<dbReference type="Gene3D" id="4.10.60.10">
    <property type="entry name" value="Zinc finger, CCHC-type"/>
    <property type="match status" value="1"/>
</dbReference>
<keyword evidence="5" id="KW-1185">Reference proteome</keyword>
<evidence type="ECO:0000259" key="3">
    <source>
        <dbReference type="PROSITE" id="PS50878"/>
    </source>
</evidence>
<dbReference type="InterPro" id="IPR041588">
    <property type="entry name" value="Integrase_H2C2"/>
</dbReference>
<dbReference type="PANTHER" id="PTHR37984:SF13">
    <property type="entry name" value="RIBONUCLEASE H"/>
    <property type="match status" value="1"/>
</dbReference>
<dbReference type="GO" id="GO:0008270">
    <property type="term" value="F:zinc ion binding"/>
    <property type="evidence" value="ECO:0007669"/>
    <property type="project" value="InterPro"/>
</dbReference>
<dbReference type="Pfam" id="PF17921">
    <property type="entry name" value="Integrase_H2C2"/>
    <property type="match status" value="1"/>
</dbReference>
<organism evidence="4 5">
    <name type="scientific">Argiope bruennichi</name>
    <name type="common">Wasp spider</name>
    <name type="synonym">Aranea bruennichi</name>
    <dbReference type="NCBI Taxonomy" id="94029"/>
    <lineage>
        <taxon>Eukaryota</taxon>
        <taxon>Metazoa</taxon>
        <taxon>Ecdysozoa</taxon>
        <taxon>Arthropoda</taxon>
        <taxon>Chelicerata</taxon>
        <taxon>Arachnida</taxon>
        <taxon>Araneae</taxon>
        <taxon>Araneomorphae</taxon>
        <taxon>Entelegynae</taxon>
        <taxon>Araneoidea</taxon>
        <taxon>Araneidae</taxon>
        <taxon>Argiope</taxon>
    </lineage>
</organism>
<dbReference type="PANTHER" id="PTHR37984">
    <property type="entry name" value="PROTEIN CBG26694"/>
    <property type="match status" value="1"/>
</dbReference>
<dbReference type="InterPro" id="IPR021109">
    <property type="entry name" value="Peptidase_aspartic_dom_sf"/>
</dbReference>
<proteinExistence type="predicted"/>
<reference evidence="4" key="1">
    <citation type="journal article" date="2020" name="bioRxiv">
        <title>Chromosome-level reference genome of the European wasp spider Argiope bruennichi: a resource for studies on range expansion and evolutionary adaptation.</title>
        <authorList>
            <person name="Sheffer M.M."/>
            <person name="Hoppe A."/>
            <person name="Krehenwinkel H."/>
            <person name="Uhl G."/>
            <person name="Kuss A.W."/>
            <person name="Jensen L."/>
            <person name="Jensen C."/>
            <person name="Gillespie R.G."/>
            <person name="Hoff K.J."/>
            <person name="Prost S."/>
        </authorList>
    </citation>
    <scope>NUCLEOTIDE SEQUENCE</scope>
</reference>
<dbReference type="InterPro" id="IPR036875">
    <property type="entry name" value="Znf_CCHC_sf"/>
</dbReference>
<feature type="region of interest" description="Disordered" evidence="2">
    <location>
        <begin position="794"/>
        <end position="863"/>
    </location>
</feature>
<dbReference type="PROSITE" id="PS50878">
    <property type="entry name" value="RT_POL"/>
    <property type="match status" value="1"/>
</dbReference>
<dbReference type="EC" id="2.7.7.49" evidence="1"/>
<dbReference type="GO" id="GO:0003964">
    <property type="term" value="F:RNA-directed DNA polymerase activity"/>
    <property type="evidence" value="ECO:0007669"/>
    <property type="project" value="UniProtKB-EC"/>
</dbReference>
<dbReference type="SUPFAM" id="SSF57756">
    <property type="entry name" value="Retrovirus zinc finger-like domains"/>
    <property type="match status" value="1"/>
</dbReference>
<dbReference type="SUPFAM" id="SSF56672">
    <property type="entry name" value="DNA/RNA polymerases"/>
    <property type="match status" value="1"/>
</dbReference>
<sequence length="863" mass="98833">MTKELATRMGYSNISFESYDASVEDWSSYVERLESYFVVNGIEDKMKVPAILSLMGATTYKLLKNLATPNIPSELTYQDIVKLLSEHLNPKPLEMTERFRFYKRKQFEGESIANYCAESQKLSIHCNFGNNLSTMLRDKLVMGLKNENIQKKLLAEDKLTYEKAKSIAFAMESAQRDVCEIQNQMVSIKKLHSSQDKTIKKDFSKFKKSEPTKKFDKSRKCYRCDSTQHLAHECKHKNTQCRNCLKNGHLAKVCRSKRNETVKQIESCSETVPVNSVKSPRHARDKILLEIFVEGNKCLFELDTGAAISCMNVNGFKKLCPDVAIKPTKLLLRNFDNSMITSAGQAVVQIQYKDQINTETIYLVHAKVNAVFGREWLRNFKLDWSSIKAVRVGNCNSRTNKLNILLQKYEKIFSPGIGKLEKFCCRLQMKPNYKPVFFKPRPVPFALKERIETELKRLVAEDIIEPVTYSEWATPIVPVIKQNGNLRICGGEFFTKIDLSEAYLQMLVDEQDRHLLTINTHKGLFRYKRMNYGIALAPAVWQRAIEQVLSGIAGVHVFLDDITVTERNDQEHFERLELVLQRLEEYGLRVNKRKSEFFKKSVNYCGHTIDKFGLHKTQEKIDAITKVPVPKTVSDLKSFLGLVNYYGKFIPNLSTRVAPFNNLLQKGRESEFSLQNGCIMYGHRVCIPEKYQNQVLEEFHVGHPGIVKMKAMARSYCYWEGRGESSRKKLVSRPNKWKIGTIINRDGTLSYSIQVGTEIWKRHVDQIRKCGKSIELSQAATEIPIYDKELNFPDEPVSDDVAESEPLAPVPEVVPEPKDVPVSATPSDDMPPGPVPDASGKPKTDVPLRRSNRIRRPPERLVL</sequence>
<protein>
    <recommendedName>
        <fullName evidence="1">RNA-directed DNA polymerase</fullName>
        <ecNumber evidence="1">2.7.7.49</ecNumber>
    </recommendedName>
</protein>
<dbReference type="CDD" id="cd01647">
    <property type="entry name" value="RT_LTR"/>
    <property type="match status" value="1"/>
</dbReference>
<dbReference type="InterPro" id="IPR043128">
    <property type="entry name" value="Rev_trsase/Diguanyl_cyclase"/>
</dbReference>
<dbReference type="EMBL" id="JABXBU010000015">
    <property type="protein sequence ID" value="KAF8788158.1"/>
    <property type="molecule type" value="Genomic_DNA"/>
</dbReference>
<accession>A0A8T0FD27</accession>
<reference evidence="4" key="2">
    <citation type="submission" date="2020-06" db="EMBL/GenBank/DDBJ databases">
        <authorList>
            <person name="Sheffer M."/>
        </authorList>
    </citation>
    <scope>NUCLEOTIDE SEQUENCE</scope>
</reference>
<evidence type="ECO:0000256" key="2">
    <source>
        <dbReference type="SAM" id="MobiDB-lite"/>
    </source>
</evidence>
<dbReference type="InterPro" id="IPR050951">
    <property type="entry name" value="Retrovirus_Pol_polyprotein"/>
</dbReference>
<dbReference type="FunFam" id="3.10.10.10:FF:000003">
    <property type="entry name" value="Retrovirus-related Pol polyprotein from transposon 297-like Protein"/>
    <property type="match status" value="1"/>
</dbReference>
<dbReference type="GO" id="GO:0004519">
    <property type="term" value="F:endonuclease activity"/>
    <property type="evidence" value="ECO:0007669"/>
    <property type="project" value="UniProtKB-KW"/>
</dbReference>
<dbReference type="Gene3D" id="3.30.70.270">
    <property type="match status" value="2"/>
</dbReference>
<evidence type="ECO:0000313" key="5">
    <source>
        <dbReference type="Proteomes" id="UP000807504"/>
    </source>
</evidence>
<dbReference type="Gene3D" id="3.10.10.10">
    <property type="entry name" value="HIV Type 1 Reverse Transcriptase, subunit A, domain 1"/>
    <property type="match status" value="2"/>
</dbReference>
<feature type="domain" description="Reverse transcriptase" evidence="3">
    <location>
        <begin position="427"/>
        <end position="609"/>
    </location>
</feature>
<comment type="caution">
    <text evidence="4">The sequence shown here is derived from an EMBL/GenBank/DDBJ whole genome shotgun (WGS) entry which is preliminary data.</text>
</comment>
<dbReference type="Gene3D" id="2.40.70.10">
    <property type="entry name" value="Acid Proteases"/>
    <property type="match status" value="1"/>
</dbReference>
<dbReference type="InterPro" id="IPR043502">
    <property type="entry name" value="DNA/RNA_pol_sf"/>
</dbReference>
<dbReference type="InterPro" id="IPR000477">
    <property type="entry name" value="RT_dom"/>
</dbReference>
<dbReference type="GO" id="GO:0003676">
    <property type="term" value="F:nucleic acid binding"/>
    <property type="evidence" value="ECO:0007669"/>
    <property type="project" value="InterPro"/>
</dbReference>
<dbReference type="InterPro" id="IPR001878">
    <property type="entry name" value="Znf_CCHC"/>
</dbReference>
<dbReference type="SMART" id="SM00343">
    <property type="entry name" value="ZnF_C2HC"/>
    <property type="match status" value="2"/>
</dbReference>
<evidence type="ECO:0000256" key="1">
    <source>
        <dbReference type="ARBA" id="ARBA00012493"/>
    </source>
</evidence>
<dbReference type="AlphaFoldDB" id="A0A8T0FD27"/>
<name>A0A8T0FD27_ARGBR</name>
<dbReference type="Pfam" id="PF00078">
    <property type="entry name" value="RVT_1"/>
    <property type="match status" value="1"/>
</dbReference>
<evidence type="ECO:0000313" key="4">
    <source>
        <dbReference type="EMBL" id="KAF8788158.1"/>
    </source>
</evidence>